<dbReference type="PANTHER" id="PTHR30386">
    <property type="entry name" value="MEMBRANE FUSION SUBUNIT OF EMRAB-TOLC MULTIDRUG EFFLUX PUMP"/>
    <property type="match status" value="1"/>
</dbReference>
<protein>
    <submittedName>
        <fullName evidence="5">Secretion protein HlyD family protein</fullName>
    </submittedName>
</protein>
<dbReference type="Proteomes" id="UP000294360">
    <property type="component" value="Plasmid 2"/>
</dbReference>
<dbReference type="OrthoDB" id="9811754at2"/>
<dbReference type="AlphaFoldDB" id="A0A4U8Z6R0"/>
<evidence type="ECO:0000256" key="2">
    <source>
        <dbReference type="SAM" id="MobiDB-lite"/>
    </source>
</evidence>
<dbReference type="EMBL" id="LR536451">
    <property type="protein sequence ID" value="VFU16508.1"/>
    <property type="molecule type" value="Genomic_DNA"/>
</dbReference>
<accession>A0A4U8Z6R0</accession>
<feature type="coiled-coil region" evidence="1">
    <location>
        <begin position="158"/>
        <end position="192"/>
    </location>
</feature>
<dbReference type="Gene3D" id="2.40.30.170">
    <property type="match status" value="1"/>
</dbReference>
<feature type="transmembrane region" description="Helical" evidence="3">
    <location>
        <begin position="65"/>
        <end position="86"/>
    </location>
</feature>
<dbReference type="PANTHER" id="PTHR30386:SF24">
    <property type="entry name" value="MULTIDRUG RESISTANCE EFFLUX PUMP"/>
    <property type="match status" value="1"/>
</dbReference>
<dbReference type="Gene3D" id="2.40.50.100">
    <property type="match status" value="1"/>
</dbReference>
<evidence type="ECO:0000313" key="5">
    <source>
        <dbReference type="EMBL" id="VFU16508.1"/>
    </source>
</evidence>
<dbReference type="SUPFAM" id="SSF111369">
    <property type="entry name" value="HlyD-like secretion proteins"/>
    <property type="match status" value="2"/>
</dbReference>
<dbReference type="InterPro" id="IPR050739">
    <property type="entry name" value="MFP"/>
</dbReference>
<keyword evidence="3" id="KW-0812">Transmembrane</keyword>
<geneLocation type="plasmid" evidence="5 6">
    <name>2</name>
</geneLocation>
<dbReference type="GO" id="GO:0055085">
    <property type="term" value="P:transmembrane transport"/>
    <property type="evidence" value="ECO:0007669"/>
    <property type="project" value="InterPro"/>
</dbReference>
<name>A0A4U8Z6R0_METTU</name>
<sequence>MADSWIHPQVLFLAPDHFPPENTPVRDAEAIIRLREGAPTSVPPSEGEAAAGSRQRPVRSRRKRLLTVIALLLAFGAAGWFGWRWWTAGRFEETTDNAFLQADKVVAAPKVGGFVAEVFVSDNQPVKAGEVLARIDERDYRIALFQSQADLDRSKAGLEGVAAALIQQQAKIEEAKADVATMTAALDFATEEQKRYGDLLHSGAGTIQRSHQATSDLLQKQAALDKARASYDAAQKQTDALHSLEAAARASLQRAEINLDQAKLNLEYTTIRAPIDGVVGDRSLRKGQLVQPGANLLTIVPMGKSIYLIANFKETQVGAMVEGQPASFTVDAYGDHVFHGRIDSFAPGTGAQFALLPPENATGNFTKIVQRVPVKIILDGDDPLIQRLRPGLSVEATIDTRARPGKDHAGAIALKADDERE</sequence>
<dbReference type="Pfam" id="PF25917">
    <property type="entry name" value="BSH_RND"/>
    <property type="match status" value="1"/>
</dbReference>
<keyword evidence="1" id="KW-0175">Coiled coil</keyword>
<evidence type="ECO:0000313" key="6">
    <source>
        <dbReference type="Proteomes" id="UP000294360"/>
    </source>
</evidence>
<gene>
    <name evidence="5" type="ORF">MTUNDRAET4_0160</name>
</gene>
<feature type="region of interest" description="Disordered" evidence="2">
    <location>
        <begin position="37"/>
        <end position="56"/>
    </location>
</feature>
<evidence type="ECO:0000259" key="4">
    <source>
        <dbReference type="Pfam" id="PF25917"/>
    </source>
</evidence>
<evidence type="ECO:0000256" key="3">
    <source>
        <dbReference type="SAM" id="Phobius"/>
    </source>
</evidence>
<dbReference type="Gene3D" id="1.10.287.470">
    <property type="entry name" value="Helix hairpin bin"/>
    <property type="match status" value="1"/>
</dbReference>
<keyword evidence="5" id="KW-0614">Plasmid</keyword>
<dbReference type="InterPro" id="IPR058625">
    <property type="entry name" value="MdtA-like_BSH"/>
</dbReference>
<evidence type="ECO:0000256" key="1">
    <source>
        <dbReference type="SAM" id="Coils"/>
    </source>
</evidence>
<dbReference type="KEGG" id="mtun:MTUNDRAET4_0160.1"/>
<keyword evidence="3" id="KW-1133">Transmembrane helix</keyword>
<proteinExistence type="predicted"/>
<feature type="coiled-coil region" evidence="1">
    <location>
        <begin position="217"/>
        <end position="272"/>
    </location>
</feature>
<feature type="domain" description="Multidrug resistance protein MdtA-like barrel-sandwich hybrid" evidence="4">
    <location>
        <begin position="106"/>
        <end position="299"/>
    </location>
</feature>
<dbReference type="PRINTS" id="PR01490">
    <property type="entry name" value="RTXTOXIND"/>
</dbReference>
<reference evidence="5 6" key="1">
    <citation type="submission" date="2019-03" db="EMBL/GenBank/DDBJ databases">
        <authorList>
            <person name="Kox A.R. M."/>
        </authorList>
    </citation>
    <scope>NUCLEOTIDE SEQUENCE [LARGE SCALE GENOMIC DNA]</scope>
    <source>
        <strain evidence="5">MTUNDRAET4 annotated genome</strain>
        <plasmid evidence="6">2</plasmid>
    </source>
</reference>
<organism evidence="5 6">
    <name type="scientific">Methylocella tundrae</name>
    <dbReference type="NCBI Taxonomy" id="227605"/>
    <lineage>
        <taxon>Bacteria</taxon>
        <taxon>Pseudomonadati</taxon>
        <taxon>Pseudomonadota</taxon>
        <taxon>Alphaproteobacteria</taxon>
        <taxon>Hyphomicrobiales</taxon>
        <taxon>Beijerinckiaceae</taxon>
        <taxon>Methylocella</taxon>
    </lineage>
</organism>
<keyword evidence="3" id="KW-0472">Membrane</keyword>